<comment type="caution">
    <text evidence="2">The sequence shown here is derived from an EMBL/GenBank/DDBJ whole genome shotgun (WGS) entry which is preliminary data.</text>
</comment>
<dbReference type="EMBL" id="JARAWP010000045">
    <property type="protein sequence ID" value="MDX3025316.1"/>
    <property type="molecule type" value="Genomic_DNA"/>
</dbReference>
<dbReference type="AlphaFoldDB" id="A0AAP6EKR7"/>
<dbReference type="Proteomes" id="UP001282288">
    <property type="component" value="Unassembled WGS sequence"/>
</dbReference>
<name>A0AAP6EKR7_9ACTN</name>
<proteinExistence type="predicted"/>
<feature type="region of interest" description="Disordered" evidence="1">
    <location>
        <begin position="50"/>
        <end position="70"/>
    </location>
</feature>
<keyword evidence="4" id="KW-1185">Reference proteome</keyword>
<sequence length="70" mass="7110">MRGLGLLRGGAPLCLQVAGGEVADLVVEAAGGGFEVVGVAGCDGSRVLEGRPVPRREPPREAVSVRRESA</sequence>
<dbReference type="Proteomes" id="UP001272987">
    <property type="component" value="Unassembled WGS sequence"/>
</dbReference>
<organism evidence="2 5">
    <name type="scientific">Streptomyces acidiscabies</name>
    <dbReference type="NCBI Taxonomy" id="42234"/>
    <lineage>
        <taxon>Bacteria</taxon>
        <taxon>Bacillati</taxon>
        <taxon>Actinomycetota</taxon>
        <taxon>Actinomycetes</taxon>
        <taxon>Kitasatosporales</taxon>
        <taxon>Streptomycetaceae</taxon>
        <taxon>Streptomyces</taxon>
    </lineage>
</organism>
<evidence type="ECO:0000256" key="1">
    <source>
        <dbReference type="SAM" id="MobiDB-lite"/>
    </source>
</evidence>
<evidence type="ECO:0000313" key="3">
    <source>
        <dbReference type="EMBL" id="MDX3025316.1"/>
    </source>
</evidence>
<protein>
    <submittedName>
        <fullName evidence="2">Uncharacterized protein</fullName>
    </submittedName>
</protein>
<dbReference type="GeneID" id="69809580"/>
<evidence type="ECO:0000313" key="2">
    <source>
        <dbReference type="EMBL" id="MDX2965856.1"/>
    </source>
</evidence>
<evidence type="ECO:0000313" key="4">
    <source>
        <dbReference type="Proteomes" id="UP001272987"/>
    </source>
</evidence>
<evidence type="ECO:0000313" key="5">
    <source>
        <dbReference type="Proteomes" id="UP001282288"/>
    </source>
</evidence>
<reference evidence="2 4" key="1">
    <citation type="journal article" date="2023" name="Microb. Genom.">
        <title>Mesoterricola silvestris gen. nov., sp. nov., Mesoterricola sediminis sp. nov., Geothrix oryzae sp. nov., Geothrix edaphica sp. nov., Geothrix rubra sp. nov., and Geothrix limicola sp. nov., six novel members of Acidobacteriota isolated from soils.</title>
        <authorList>
            <person name="Weisberg A.J."/>
            <person name="Pearce E."/>
            <person name="Kramer C.G."/>
            <person name="Chang J.H."/>
            <person name="Clarke C.R."/>
        </authorList>
    </citation>
    <scope>NUCLEOTIDE SEQUENCE</scope>
    <source>
        <strain evidence="3 4">NB05-1H</strain>
        <strain evidence="2">NRRL_B-16521</strain>
    </source>
</reference>
<accession>A0AAP6EKR7</accession>
<dbReference type="EMBL" id="JARAWC010000047">
    <property type="protein sequence ID" value="MDX2965856.1"/>
    <property type="molecule type" value="Genomic_DNA"/>
</dbReference>
<dbReference type="RefSeq" id="WP_010352144.1">
    <property type="nucleotide sequence ID" value="NZ_CP122369.1"/>
</dbReference>
<gene>
    <name evidence="2" type="ORF">PV399_40025</name>
    <name evidence="3" type="ORF">PV666_46750</name>
</gene>